<dbReference type="VEuPathDB" id="FungiDB:GGTG_02227"/>
<dbReference type="GO" id="GO:0045490">
    <property type="term" value="P:pectin catabolic process"/>
    <property type="evidence" value="ECO:0007669"/>
    <property type="project" value="TreeGrafter"/>
</dbReference>
<dbReference type="OrthoDB" id="1546079at2759"/>
<dbReference type="InterPro" id="IPR000743">
    <property type="entry name" value="Glyco_hydro_28"/>
</dbReference>
<dbReference type="Proteomes" id="UP000006039">
    <property type="component" value="Unassembled WGS sequence"/>
</dbReference>
<proteinExistence type="inferred from homology"/>
<dbReference type="EMBL" id="GL385395">
    <property type="protein sequence ID" value="EJT82253.1"/>
    <property type="molecule type" value="Genomic_DNA"/>
</dbReference>
<evidence type="ECO:0000256" key="14">
    <source>
        <dbReference type="PROSITE-ProRule" id="PRU10052"/>
    </source>
</evidence>
<dbReference type="RefSeq" id="XP_009218262.1">
    <property type="nucleotide sequence ID" value="XM_009219998.1"/>
</dbReference>
<dbReference type="SMART" id="SM00710">
    <property type="entry name" value="PbH1"/>
    <property type="match status" value="6"/>
</dbReference>
<evidence type="ECO:0000256" key="11">
    <source>
        <dbReference type="ARBA" id="ARBA00023316"/>
    </source>
</evidence>
<gene>
    <name evidence="17" type="primary">20342685</name>
    <name evidence="16" type="ORF">GGTG_02227</name>
</gene>
<evidence type="ECO:0000256" key="15">
    <source>
        <dbReference type="RuleBase" id="RU361169"/>
    </source>
</evidence>
<evidence type="ECO:0000313" key="16">
    <source>
        <dbReference type="EMBL" id="EJT82253.1"/>
    </source>
</evidence>
<keyword evidence="5" id="KW-0732">Signal</keyword>
<dbReference type="EnsemblFungi" id="EJT82253">
    <property type="protein sequence ID" value="EJT82253"/>
    <property type="gene ID" value="GGTG_02227"/>
</dbReference>
<protein>
    <recommendedName>
        <fullName evidence="3">endo-polygalacturonase</fullName>
        <ecNumber evidence="3">3.2.1.15</ecNumber>
    </recommendedName>
    <alternativeName>
        <fullName evidence="13">Pectinase</fullName>
    </alternativeName>
</protein>
<sequence length="393" mass="40209">MTASRPPSLRTPFPSMSYLRHLYPTTKMLSQTLLAFLVASAPLAEAAPRASRTRDTACVFTDAAAAIKGKTSCTAITLKDITVPAGQTLDMTGLKDGTHVTFAGTTTFGHKLWAGPLVAFTGNKLLIDGAAGHVIDCNGSAWWDGVGAKNPGKPKFFSAHNLVNSNIRGLNVKNTPIQAFSINGVTNLGLYDITIDNRAGDGPGGGHNTDGFDVGSSNGVTISGASVWNQDDCLAVNSGHNIVFTGGTCRGGHGLSIGSVGGRSDNAVANVVISNSIVADSANGVRVKTVVNATGSVSGVTYANITLSGISNYGIVVEQDYKDGRPTGHPTAGVPITGLVISNVTGTMKSSKSVPVYIICADGGCSNWTWTGVNISGGTPFTSCKGVPSSASC</sequence>
<dbReference type="SUPFAM" id="SSF51126">
    <property type="entry name" value="Pectin lyase-like"/>
    <property type="match status" value="1"/>
</dbReference>
<reference evidence="17" key="4">
    <citation type="journal article" date="2015" name="G3 (Bethesda)">
        <title>Genome sequences of three phytopathogenic species of the Magnaporthaceae family of fungi.</title>
        <authorList>
            <person name="Okagaki L.H."/>
            <person name="Nunes C.C."/>
            <person name="Sailsbery J."/>
            <person name="Clay B."/>
            <person name="Brown D."/>
            <person name="John T."/>
            <person name="Oh Y."/>
            <person name="Young N."/>
            <person name="Fitzgerald M."/>
            <person name="Haas B.J."/>
            <person name="Zeng Q."/>
            <person name="Young S."/>
            <person name="Adiconis X."/>
            <person name="Fan L."/>
            <person name="Levin J.Z."/>
            <person name="Mitchell T.K."/>
            <person name="Okubara P.A."/>
            <person name="Farman M.L."/>
            <person name="Kohn L.M."/>
            <person name="Birren B."/>
            <person name="Ma L.-J."/>
            <person name="Dean R.A."/>
        </authorList>
    </citation>
    <scope>NUCLEOTIDE SEQUENCE</scope>
    <source>
        <strain evidence="17">R3-111a-1</strain>
    </source>
</reference>
<evidence type="ECO:0000256" key="2">
    <source>
        <dbReference type="ARBA" id="ARBA00008834"/>
    </source>
</evidence>
<dbReference type="InterPro" id="IPR012334">
    <property type="entry name" value="Pectin_lyas_fold"/>
</dbReference>
<dbReference type="InterPro" id="IPR050434">
    <property type="entry name" value="Glycosyl_hydrlase_28"/>
</dbReference>
<evidence type="ECO:0000256" key="10">
    <source>
        <dbReference type="ARBA" id="ARBA00023295"/>
    </source>
</evidence>
<evidence type="ECO:0000256" key="8">
    <source>
        <dbReference type="ARBA" id="ARBA00023145"/>
    </source>
</evidence>
<dbReference type="GO" id="GO:0005576">
    <property type="term" value="C:extracellular region"/>
    <property type="evidence" value="ECO:0007669"/>
    <property type="project" value="UniProtKB-SubCell"/>
</dbReference>
<accession>J3NLS7</accession>
<evidence type="ECO:0000256" key="13">
    <source>
        <dbReference type="ARBA" id="ARBA00083621"/>
    </source>
</evidence>
<name>J3NLS7_GAET3</name>
<evidence type="ECO:0000256" key="3">
    <source>
        <dbReference type="ARBA" id="ARBA00012736"/>
    </source>
</evidence>
<keyword evidence="8" id="KW-0865">Zymogen</keyword>
<evidence type="ECO:0000256" key="4">
    <source>
        <dbReference type="ARBA" id="ARBA00022525"/>
    </source>
</evidence>
<dbReference type="Gene3D" id="2.160.20.10">
    <property type="entry name" value="Single-stranded right-handed beta-helix, Pectin lyase-like"/>
    <property type="match status" value="1"/>
</dbReference>
<evidence type="ECO:0000256" key="7">
    <source>
        <dbReference type="ARBA" id="ARBA00022801"/>
    </source>
</evidence>
<comment type="subcellular location">
    <subcellularLocation>
        <location evidence="1">Secreted</location>
    </subcellularLocation>
</comment>
<dbReference type="PANTHER" id="PTHR31884:SF1">
    <property type="entry name" value="POLYGALACTURONASE"/>
    <property type="match status" value="1"/>
</dbReference>
<dbReference type="Pfam" id="PF00295">
    <property type="entry name" value="Glyco_hydro_28"/>
    <property type="match status" value="1"/>
</dbReference>
<evidence type="ECO:0000256" key="12">
    <source>
        <dbReference type="ARBA" id="ARBA00034074"/>
    </source>
</evidence>
<comment type="similarity">
    <text evidence="2 15">Belongs to the glycosyl hydrolase 28 family.</text>
</comment>
<dbReference type="HOGENOM" id="CLU_040116_0_0_1"/>
<dbReference type="PANTHER" id="PTHR31884">
    <property type="entry name" value="POLYGALACTURONASE"/>
    <property type="match status" value="1"/>
</dbReference>
<feature type="active site" evidence="14">
    <location>
        <position position="253"/>
    </location>
</feature>
<dbReference type="AlphaFoldDB" id="J3NLS7"/>
<dbReference type="EC" id="3.2.1.15" evidence="3"/>
<dbReference type="InterPro" id="IPR011050">
    <property type="entry name" value="Pectin_lyase_fold/virulence"/>
</dbReference>
<reference evidence="18" key="1">
    <citation type="submission" date="2010-07" db="EMBL/GenBank/DDBJ databases">
        <title>The genome sequence of Gaeumannomyces graminis var. tritici strain R3-111a-1.</title>
        <authorList>
            <consortium name="The Broad Institute Genome Sequencing Platform"/>
            <person name="Ma L.-J."/>
            <person name="Dead R."/>
            <person name="Young S."/>
            <person name="Zeng Q."/>
            <person name="Koehrsen M."/>
            <person name="Alvarado L."/>
            <person name="Berlin A."/>
            <person name="Chapman S.B."/>
            <person name="Chen Z."/>
            <person name="Freedman E."/>
            <person name="Gellesch M."/>
            <person name="Goldberg J."/>
            <person name="Griggs A."/>
            <person name="Gujja S."/>
            <person name="Heilman E.R."/>
            <person name="Heiman D."/>
            <person name="Hepburn T."/>
            <person name="Howarth C."/>
            <person name="Jen D."/>
            <person name="Larson L."/>
            <person name="Mehta T."/>
            <person name="Neiman D."/>
            <person name="Pearson M."/>
            <person name="Roberts A."/>
            <person name="Saif S."/>
            <person name="Shea T."/>
            <person name="Shenoy N."/>
            <person name="Sisk P."/>
            <person name="Stolte C."/>
            <person name="Sykes S."/>
            <person name="Walk T."/>
            <person name="White J."/>
            <person name="Yandava C."/>
            <person name="Haas B."/>
            <person name="Nusbaum C."/>
            <person name="Birren B."/>
        </authorList>
    </citation>
    <scope>NUCLEOTIDE SEQUENCE [LARGE SCALE GENOMIC DNA]</scope>
    <source>
        <strain evidence="18">R3-111a-1</strain>
    </source>
</reference>
<keyword evidence="11" id="KW-0961">Cell wall biogenesis/degradation</keyword>
<comment type="catalytic activity">
    <reaction evidence="12">
        <text>(1,4-alpha-D-galacturonosyl)n+m + H2O = (1,4-alpha-D-galacturonosyl)n + (1,4-alpha-D-galacturonosyl)m.</text>
        <dbReference type="EC" id="3.2.1.15"/>
    </reaction>
</comment>
<dbReference type="FunFam" id="2.160.20.10:FF:000002">
    <property type="entry name" value="Endopolygalacturonase D"/>
    <property type="match status" value="1"/>
</dbReference>
<evidence type="ECO:0000256" key="5">
    <source>
        <dbReference type="ARBA" id="ARBA00022729"/>
    </source>
</evidence>
<dbReference type="GO" id="GO:0071555">
    <property type="term" value="P:cell wall organization"/>
    <property type="evidence" value="ECO:0007669"/>
    <property type="project" value="UniProtKB-KW"/>
</dbReference>
<reference evidence="16" key="2">
    <citation type="submission" date="2010-07" db="EMBL/GenBank/DDBJ databases">
        <authorList>
            <consortium name="The Broad Institute Genome Sequencing Platform"/>
            <consortium name="Broad Institute Genome Sequencing Center for Infectious Disease"/>
            <person name="Ma L.-J."/>
            <person name="Dead R."/>
            <person name="Young S."/>
            <person name="Zeng Q."/>
            <person name="Koehrsen M."/>
            <person name="Alvarado L."/>
            <person name="Berlin A."/>
            <person name="Chapman S.B."/>
            <person name="Chen Z."/>
            <person name="Freedman E."/>
            <person name="Gellesch M."/>
            <person name="Goldberg J."/>
            <person name="Griggs A."/>
            <person name="Gujja S."/>
            <person name="Heilman E.R."/>
            <person name="Heiman D."/>
            <person name="Hepburn T."/>
            <person name="Howarth C."/>
            <person name="Jen D."/>
            <person name="Larson L."/>
            <person name="Mehta T."/>
            <person name="Neiman D."/>
            <person name="Pearson M."/>
            <person name="Roberts A."/>
            <person name="Saif S."/>
            <person name="Shea T."/>
            <person name="Shenoy N."/>
            <person name="Sisk P."/>
            <person name="Stolte C."/>
            <person name="Sykes S."/>
            <person name="Walk T."/>
            <person name="White J."/>
            <person name="Yandava C."/>
            <person name="Haas B."/>
            <person name="Nusbaum C."/>
            <person name="Birren B."/>
        </authorList>
    </citation>
    <scope>NUCLEOTIDE SEQUENCE</scope>
    <source>
        <strain evidence="16">R3-111a-1</strain>
    </source>
</reference>
<keyword evidence="10 15" id="KW-0326">Glycosidase</keyword>
<dbReference type="FunCoup" id="J3NLS7">
    <property type="interactions" value="123"/>
</dbReference>
<keyword evidence="4" id="KW-0964">Secreted</keyword>
<organism evidence="16">
    <name type="scientific">Gaeumannomyces tritici (strain R3-111a-1)</name>
    <name type="common">Wheat and barley take-all root rot fungus</name>
    <name type="synonym">Gaeumannomyces graminis var. tritici</name>
    <dbReference type="NCBI Taxonomy" id="644352"/>
    <lineage>
        <taxon>Eukaryota</taxon>
        <taxon>Fungi</taxon>
        <taxon>Dikarya</taxon>
        <taxon>Ascomycota</taxon>
        <taxon>Pezizomycotina</taxon>
        <taxon>Sordariomycetes</taxon>
        <taxon>Sordariomycetidae</taxon>
        <taxon>Magnaporthales</taxon>
        <taxon>Magnaporthaceae</taxon>
        <taxon>Gaeumannomyces</taxon>
    </lineage>
</organism>
<evidence type="ECO:0000313" key="18">
    <source>
        <dbReference type="Proteomes" id="UP000006039"/>
    </source>
</evidence>
<dbReference type="STRING" id="644352.J3NLS7"/>
<reference evidence="17" key="5">
    <citation type="submission" date="2018-04" db="UniProtKB">
        <authorList>
            <consortium name="EnsemblFungi"/>
        </authorList>
    </citation>
    <scope>IDENTIFICATION</scope>
    <source>
        <strain evidence="17">R3-111a-1</strain>
    </source>
</reference>
<keyword evidence="6" id="KW-0677">Repeat</keyword>
<evidence type="ECO:0000313" key="17">
    <source>
        <dbReference type="EnsemblFungi" id="EJT82253"/>
    </source>
</evidence>
<dbReference type="eggNOG" id="ENOG502QTAW">
    <property type="taxonomic scope" value="Eukaryota"/>
</dbReference>
<reference evidence="16" key="3">
    <citation type="submission" date="2010-09" db="EMBL/GenBank/DDBJ databases">
        <title>Annotation of Gaeumannomyces graminis var. tritici R3-111a-1.</title>
        <authorList>
            <consortium name="The Broad Institute Genome Sequencing Platform"/>
            <person name="Ma L.-J."/>
            <person name="Dead R."/>
            <person name="Young S.K."/>
            <person name="Zeng Q."/>
            <person name="Gargeya S."/>
            <person name="Fitzgerald M."/>
            <person name="Haas B."/>
            <person name="Abouelleil A."/>
            <person name="Alvarado L."/>
            <person name="Arachchi H.M."/>
            <person name="Berlin A."/>
            <person name="Brown A."/>
            <person name="Chapman S.B."/>
            <person name="Chen Z."/>
            <person name="Dunbar C."/>
            <person name="Freedman E."/>
            <person name="Gearin G."/>
            <person name="Gellesch M."/>
            <person name="Goldberg J."/>
            <person name="Griggs A."/>
            <person name="Gujja S."/>
            <person name="Heiman D."/>
            <person name="Howarth C."/>
            <person name="Larson L."/>
            <person name="Lui A."/>
            <person name="MacDonald P.J.P."/>
            <person name="Mehta T."/>
            <person name="Montmayeur A."/>
            <person name="Murphy C."/>
            <person name="Neiman D."/>
            <person name="Pearson M."/>
            <person name="Priest M."/>
            <person name="Roberts A."/>
            <person name="Saif S."/>
            <person name="Shea T."/>
            <person name="Shenoy N."/>
            <person name="Sisk P."/>
            <person name="Stolte C."/>
            <person name="Sykes S."/>
            <person name="Yandava C."/>
            <person name="Wortman J."/>
            <person name="Nusbaum C."/>
            <person name="Birren B."/>
        </authorList>
    </citation>
    <scope>NUCLEOTIDE SEQUENCE</scope>
    <source>
        <strain evidence="16">R3-111a-1</strain>
    </source>
</reference>
<evidence type="ECO:0000256" key="9">
    <source>
        <dbReference type="ARBA" id="ARBA00023157"/>
    </source>
</evidence>
<evidence type="ECO:0000256" key="1">
    <source>
        <dbReference type="ARBA" id="ARBA00004613"/>
    </source>
</evidence>
<dbReference type="GeneID" id="20342685"/>
<keyword evidence="7 15" id="KW-0378">Hydrolase</keyword>
<keyword evidence="9" id="KW-1015">Disulfide bond</keyword>
<evidence type="ECO:0000256" key="6">
    <source>
        <dbReference type="ARBA" id="ARBA00022737"/>
    </source>
</evidence>
<dbReference type="GO" id="GO:0004650">
    <property type="term" value="F:polygalacturonase activity"/>
    <property type="evidence" value="ECO:0007669"/>
    <property type="project" value="UniProtKB-EC"/>
</dbReference>
<dbReference type="InterPro" id="IPR006626">
    <property type="entry name" value="PbH1"/>
</dbReference>
<dbReference type="PROSITE" id="PS00502">
    <property type="entry name" value="POLYGALACTURONASE"/>
    <property type="match status" value="1"/>
</dbReference>
<keyword evidence="18" id="KW-1185">Reference proteome</keyword>